<sequence>MKDQIVKKVNRKDGGTPQTIAQLIRKYSLDTMWENIQAGTINADRIKTGSINADLIKTGIINADLIKTGAINASLITAGILNADLIKAGTMSADRIKGGTLILGGENDTNGSMQVKDAEGNNLVSIGKEGLKLENGTQLISEEGILSVIQFGQNNWKKVGYNANLSNNVMEKMTYDIPVFIPEGYTIMDARVVLMHSPIKWSGYGKNGWGYCKNLRLYKNEQAENWYEEIILDSEGFTEEEYYTNEIEKAFGEGGFSPTVPGETNHNVEMTISKNIKDFLSIDKSMTLQIHSGNEPPEFNIDLGDLYSSECFNNTGNCIAILTVIGFYKGGNA</sequence>
<organism evidence="1">
    <name type="scientific">Myoviridae sp. cthRr4</name>
    <dbReference type="NCBI Taxonomy" id="2825152"/>
    <lineage>
        <taxon>Viruses</taxon>
        <taxon>Duplodnaviria</taxon>
        <taxon>Heunggongvirae</taxon>
        <taxon>Uroviricota</taxon>
        <taxon>Caudoviricetes</taxon>
    </lineage>
</organism>
<protein>
    <submittedName>
        <fullName evidence="1">Uncharacterized protein</fullName>
    </submittedName>
</protein>
<evidence type="ECO:0000313" key="1">
    <source>
        <dbReference type="EMBL" id="DAD98145.1"/>
    </source>
</evidence>
<reference evidence="1" key="1">
    <citation type="journal article" date="2021" name="Proc. Natl. Acad. Sci. U.S.A.">
        <title>A Catalog of Tens of Thousands of Viruses from Human Metagenomes Reveals Hidden Associations with Chronic Diseases.</title>
        <authorList>
            <person name="Tisza M.J."/>
            <person name="Buck C.B."/>
        </authorList>
    </citation>
    <scope>NUCLEOTIDE SEQUENCE</scope>
    <source>
        <strain evidence="1">CthRr4</strain>
    </source>
</reference>
<dbReference type="EMBL" id="BK015254">
    <property type="protein sequence ID" value="DAD98145.1"/>
    <property type="molecule type" value="Genomic_DNA"/>
</dbReference>
<accession>A0A8S5NTY2</accession>
<proteinExistence type="predicted"/>
<name>A0A8S5NTY2_9CAUD</name>